<evidence type="ECO:0000313" key="3">
    <source>
        <dbReference type="Proteomes" id="UP000178428"/>
    </source>
</evidence>
<dbReference type="EMBL" id="MHMR01000006">
    <property type="protein sequence ID" value="OGZ31316.1"/>
    <property type="molecule type" value="Genomic_DNA"/>
</dbReference>
<dbReference type="Pfam" id="PF13529">
    <property type="entry name" value="Peptidase_C39_2"/>
    <property type="match status" value="1"/>
</dbReference>
<gene>
    <name evidence="2" type="ORF">A3J00_02960</name>
</gene>
<comment type="caution">
    <text evidence="2">The sequence shown here is derived from an EMBL/GenBank/DDBJ whole genome shotgun (WGS) entry which is preliminary data.</text>
</comment>
<dbReference type="GO" id="GO:0005524">
    <property type="term" value="F:ATP binding"/>
    <property type="evidence" value="ECO:0007669"/>
    <property type="project" value="InterPro"/>
</dbReference>
<dbReference type="GO" id="GO:0008233">
    <property type="term" value="F:peptidase activity"/>
    <property type="evidence" value="ECO:0007669"/>
    <property type="project" value="InterPro"/>
</dbReference>
<dbReference type="GO" id="GO:0016020">
    <property type="term" value="C:membrane"/>
    <property type="evidence" value="ECO:0007669"/>
    <property type="project" value="InterPro"/>
</dbReference>
<dbReference type="InterPro" id="IPR039564">
    <property type="entry name" value="Peptidase_C39-like"/>
</dbReference>
<sequence>MLYISFLVGIFMSVSSVVPDASLGASVVNVPPARPPVVSQVRTVPFYSQFRDIRDARWQKLGCGIADLAMLIEFYKPGTVSVNTLLKEGIESGAFLNGAGWKHKDLARMARPYGLEGASFDLSREDMDTAFAKFEKILREGPVIASVYYTFDPKNPIPHLAVINGIEDDVVYYNDPAETSGGKKISVSDFKKAWKKRFITVRP</sequence>
<evidence type="ECO:0000313" key="2">
    <source>
        <dbReference type="EMBL" id="OGZ31316.1"/>
    </source>
</evidence>
<dbReference type="Gene3D" id="3.90.70.10">
    <property type="entry name" value="Cysteine proteinases"/>
    <property type="match status" value="1"/>
</dbReference>
<protein>
    <recommendedName>
        <fullName evidence="1">Peptidase C39 domain-containing protein</fullName>
    </recommendedName>
</protein>
<accession>A0A1G2EZP1</accession>
<dbReference type="Proteomes" id="UP000178428">
    <property type="component" value="Unassembled WGS sequence"/>
</dbReference>
<dbReference type="GO" id="GO:0006508">
    <property type="term" value="P:proteolysis"/>
    <property type="evidence" value="ECO:0007669"/>
    <property type="project" value="InterPro"/>
</dbReference>
<proteinExistence type="predicted"/>
<name>A0A1G2EZP1_9BACT</name>
<dbReference type="InterPro" id="IPR005074">
    <property type="entry name" value="Peptidase_C39"/>
</dbReference>
<dbReference type="PROSITE" id="PS50990">
    <property type="entry name" value="PEPTIDASE_C39"/>
    <property type="match status" value="1"/>
</dbReference>
<reference evidence="2 3" key="1">
    <citation type="journal article" date="2016" name="Nat. Commun.">
        <title>Thousands of microbial genomes shed light on interconnected biogeochemical processes in an aquifer system.</title>
        <authorList>
            <person name="Anantharaman K."/>
            <person name="Brown C.T."/>
            <person name="Hug L.A."/>
            <person name="Sharon I."/>
            <person name="Castelle C.J."/>
            <person name="Probst A.J."/>
            <person name="Thomas B.C."/>
            <person name="Singh A."/>
            <person name="Wilkins M.J."/>
            <person name="Karaoz U."/>
            <person name="Brodie E.L."/>
            <person name="Williams K.H."/>
            <person name="Hubbard S.S."/>
            <person name="Banfield J.F."/>
        </authorList>
    </citation>
    <scope>NUCLEOTIDE SEQUENCE [LARGE SCALE GENOMIC DNA]</scope>
</reference>
<evidence type="ECO:0000259" key="1">
    <source>
        <dbReference type="PROSITE" id="PS50990"/>
    </source>
</evidence>
<feature type="domain" description="Peptidase C39" evidence="1">
    <location>
        <begin position="57"/>
        <end position="201"/>
    </location>
</feature>
<organism evidence="2 3">
    <name type="scientific">Candidatus Niyogibacteria bacterium RIFCSPLOWO2_02_FULL_45_13</name>
    <dbReference type="NCBI Taxonomy" id="1801725"/>
    <lineage>
        <taxon>Bacteria</taxon>
        <taxon>Candidatus Niyogiibacteriota</taxon>
    </lineage>
</organism>
<dbReference type="AlphaFoldDB" id="A0A1G2EZP1"/>